<dbReference type="CDD" id="cd01099">
    <property type="entry name" value="PAN_AP_HGF"/>
    <property type="match status" value="2"/>
</dbReference>
<sequence length="181" mass="20147">MILVGFAAFVMENVPSVTMCLDQCTNPPPETGENFECKSVMYYYNEQECILNAETRETKPDLFIPEGEEFQVDYFDITCHLRAETCPNGTSLHAVRTINAALPEGEGSIHILQSAGNSVTECLVKCYGMAAEKCRAFNFDKQTSDCDLLYVDGKTTLRPAVRSGIDLYDLHCLAAGTNHYY</sequence>
<feature type="domain" description="Apple" evidence="1">
    <location>
        <begin position="1"/>
        <end position="79"/>
    </location>
</feature>
<accession>A0A183D2S8</accession>
<reference evidence="2 3" key="2">
    <citation type="submission" date="2018-11" db="EMBL/GenBank/DDBJ databases">
        <authorList>
            <consortium name="Pathogen Informatics"/>
        </authorList>
    </citation>
    <scope>NUCLEOTIDE SEQUENCE [LARGE SCALE GENOMIC DNA]</scope>
</reference>
<dbReference type="SMART" id="SM00473">
    <property type="entry name" value="PAN_AP"/>
    <property type="match status" value="2"/>
</dbReference>
<evidence type="ECO:0000313" key="2">
    <source>
        <dbReference type="EMBL" id="VDK37440.1"/>
    </source>
</evidence>
<dbReference type="InterPro" id="IPR052774">
    <property type="entry name" value="Celegans_DevNeuronal_Protein"/>
</dbReference>
<dbReference type="PANTHER" id="PTHR47327">
    <property type="entry name" value="FI18240P1-RELATED"/>
    <property type="match status" value="1"/>
</dbReference>
<reference evidence="4" key="1">
    <citation type="submission" date="2016-06" db="UniProtKB">
        <authorList>
            <consortium name="WormBaseParasite"/>
        </authorList>
    </citation>
    <scope>IDENTIFICATION</scope>
</reference>
<name>A0A183D2S8_9BILA</name>
<dbReference type="OrthoDB" id="5867217at2759"/>
<dbReference type="Proteomes" id="UP000271098">
    <property type="component" value="Unassembled WGS sequence"/>
</dbReference>
<keyword evidence="3" id="KW-1185">Reference proteome</keyword>
<dbReference type="InterPro" id="IPR003609">
    <property type="entry name" value="Pan_app"/>
</dbReference>
<dbReference type="FunFam" id="3.50.4.10:FF:000014">
    <property type="entry name" value="NOmpA Homolog (Drosophila nompA: no mechanoreceptor potential A)"/>
    <property type="match status" value="1"/>
</dbReference>
<evidence type="ECO:0000259" key="1">
    <source>
        <dbReference type="PROSITE" id="PS50948"/>
    </source>
</evidence>
<feature type="domain" description="Apple" evidence="1">
    <location>
        <begin position="86"/>
        <end position="172"/>
    </location>
</feature>
<dbReference type="AlphaFoldDB" id="A0A183D2S8"/>
<organism evidence="4">
    <name type="scientific">Gongylonema pulchrum</name>
    <dbReference type="NCBI Taxonomy" id="637853"/>
    <lineage>
        <taxon>Eukaryota</taxon>
        <taxon>Metazoa</taxon>
        <taxon>Ecdysozoa</taxon>
        <taxon>Nematoda</taxon>
        <taxon>Chromadorea</taxon>
        <taxon>Rhabditida</taxon>
        <taxon>Spirurina</taxon>
        <taxon>Spiruromorpha</taxon>
        <taxon>Spiruroidea</taxon>
        <taxon>Gongylonematidae</taxon>
        <taxon>Gongylonema</taxon>
    </lineage>
</organism>
<dbReference type="WBParaSite" id="GPUH_0000302401-mRNA-1">
    <property type="protein sequence ID" value="GPUH_0000302401-mRNA-1"/>
    <property type="gene ID" value="GPUH_0000302401"/>
</dbReference>
<dbReference type="GO" id="GO:0009653">
    <property type="term" value="P:anatomical structure morphogenesis"/>
    <property type="evidence" value="ECO:0007669"/>
    <property type="project" value="TreeGrafter"/>
</dbReference>
<proteinExistence type="predicted"/>
<dbReference type="EMBL" id="UYRT01004873">
    <property type="protein sequence ID" value="VDK37440.1"/>
    <property type="molecule type" value="Genomic_DNA"/>
</dbReference>
<dbReference type="PANTHER" id="PTHR47327:SF4">
    <property type="entry name" value="APPLE DOMAIN-CONTAINING PROTEIN-RELATED"/>
    <property type="match status" value="1"/>
</dbReference>
<dbReference type="PROSITE" id="PS50948">
    <property type="entry name" value="PAN"/>
    <property type="match status" value="2"/>
</dbReference>
<dbReference type="Gene3D" id="3.50.4.10">
    <property type="entry name" value="Hepatocyte Growth Factor"/>
    <property type="match status" value="2"/>
</dbReference>
<evidence type="ECO:0000313" key="4">
    <source>
        <dbReference type="WBParaSite" id="GPUH_0000302401-mRNA-1"/>
    </source>
</evidence>
<dbReference type="Pfam" id="PF00024">
    <property type="entry name" value="PAN_1"/>
    <property type="match status" value="2"/>
</dbReference>
<protein>
    <submittedName>
        <fullName evidence="4">Apple domain-containing protein</fullName>
    </submittedName>
</protein>
<dbReference type="SUPFAM" id="SSF57414">
    <property type="entry name" value="Hairpin loop containing domain-like"/>
    <property type="match status" value="2"/>
</dbReference>
<gene>
    <name evidence="2" type="ORF">GPUH_LOCUS3019</name>
</gene>
<evidence type="ECO:0000313" key="3">
    <source>
        <dbReference type="Proteomes" id="UP000271098"/>
    </source>
</evidence>